<reference evidence="19 20" key="1">
    <citation type="submission" date="2018-03" db="EMBL/GenBank/DDBJ databases">
        <title>A parallel universe: an anciently diverged bacterial symbiosis in a Hawaiian planthopper (Hemiptera: Cixiidae) reveals rearranged nutritional responsibilities.</title>
        <authorList>
            <person name="Bennett G."/>
            <person name="Mao M."/>
        </authorList>
    </citation>
    <scope>NUCLEOTIDE SEQUENCE [LARGE SCALE GENOMIC DNA]</scope>
    <source>
        <strain evidence="19 20">OLIH</strain>
    </source>
</reference>
<evidence type="ECO:0000256" key="17">
    <source>
        <dbReference type="RuleBase" id="RU364099"/>
    </source>
</evidence>
<evidence type="ECO:0000256" key="16">
    <source>
        <dbReference type="ARBA" id="ARBA00049402"/>
    </source>
</evidence>
<evidence type="ECO:0000259" key="18">
    <source>
        <dbReference type="Pfam" id="PF00156"/>
    </source>
</evidence>
<dbReference type="AlphaFoldDB" id="A0A346DZW9"/>
<dbReference type="InterPro" id="IPR050408">
    <property type="entry name" value="HGPRT"/>
</dbReference>
<evidence type="ECO:0000256" key="1">
    <source>
        <dbReference type="ARBA" id="ARBA00001946"/>
    </source>
</evidence>
<evidence type="ECO:0000256" key="5">
    <source>
        <dbReference type="ARBA" id="ARBA00008391"/>
    </source>
</evidence>
<keyword evidence="13 17" id="KW-0547">Nucleotide-binding</keyword>
<keyword evidence="20" id="KW-1185">Reference proteome</keyword>
<dbReference type="KEGG" id="ppet:C9I82_309"/>
<accession>A0A346DZW9</accession>
<evidence type="ECO:0000256" key="13">
    <source>
        <dbReference type="ARBA" id="ARBA00022741"/>
    </source>
</evidence>
<dbReference type="GO" id="GO:0004422">
    <property type="term" value="F:hypoxanthine phosphoribosyltransferase activity"/>
    <property type="evidence" value="ECO:0007669"/>
    <property type="project" value="InterPro"/>
</dbReference>
<evidence type="ECO:0000256" key="9">
    <source>
        <dbReference type="ARBA" id="ARBA00022676"/>
    </source>
</evidence>
<feature type="domain" description="Phosphoribosyltransferase" evidence="18">
    <location>
        <begin position="29"/>
        <end position="166"/>
    </location>
</feature>
<keyword evidence="14 17" id="KW-0460">Magnesium</keyword>
<dbReference type="InterPro" id="IPR005904">
    <property type="entry name" value="Hxn_phspho_trans"/>
</dbReference>
<evidence type="ECO:0000313" key="19">
    <source>
        <dbReference type="EMBL" id="AXN02274.1"/>
    </source>
</evidence>
<dbReference type="InterPro" id="IPR000836">
    <property type="entry name" value="PRTase_dom"/>
</dbReference>
<organism evidence="19 20">
    <name type="scientific">Candidatus Purcelliella pentastirinorum</name>
    <dbReference type="NCBI Taxonomy" id="472834"/>
    <lineage>
        <taxon>Bacteria</taxon>
        <taxon>Pseudomonadati</taxon>
        <taxon>Pseudomonadota</taxon>
        <taxon>Gammaproteobacteria</taxon>
        <taxon>Enterobacterales</taxon>
        <taxon>Enterobacteriaceae</taxon>
        <taxon>Candidatus Purcelliella</taxon>
    </lineage>
</organism>
<dbReference type="UniPathway" id="UPA00591">
    <property type="reaction ID" value="UER00648"/>
</dbReference>
<dbReference type="Pfam" id="PF00156">
    <property type="entry name" value="Pribosyltran"/>
    <property type="match status" value="1"/>
</dbReference>
<dbReference type="FunFam" id="3.40.50.2020:FF:000006">
    <property type="entry name" value="Hypoxanthine phosphoribosyltransferase"/>
    <property type="match status" value="1"/>
</dbReference>
<dbReference type="EMBL" id="CP028374">
    <property type="protein sequence ID" value="AXN02274.1"/>
    <property type="molecule type" value="Genomic_DNA"/>
</dbReference>
<comment type="subcellular location">
    <subcellularLocation>
        <location evidence="3 17">Cytoplasm</location>
    </subcellularLocation>
</comment>
<dbReference type="GO" id="GO:0005829">
    <property type="term" value="C:cytosol"/>
    <property type="evidence" value="ECO:0007669"/>
    <property type="project" value="TreeGrafter"/>
</dbReference>
<dbReference type="Gene3D" id="3.40.50.2020">
    <property type="match status" value="1"/>
</dbReference>
<evidence type="ECO:0000256" key="14">
    <source>
        <dbReference type="ARBA" id="ARBA00022842"/>
    </source>
</evidence>
<keyword evidence="11 17" id="KW-0479">Metal-binding</keyword>
<dbReference type="GO" id="GO:0000166">
    <property type="term" value="F:nucleotide binding"/>
    <property type="evidence" value="ECO:0007669"/>
    <property type="project" value="UniProtKB-KW"/>
</dbReference>
<keyword evidence="10 17" id="KW-0808">Transferase</keyword>
<evidence type="ECO:0000256" key="8">
    <source>
        <dbReference type="ARBA" id="ARBA00022490"/>
    </source>
</evidence>
<name>A0A346DZW9_9ENTR</name>
<keyword evidence="9 17" id="KW-0328">Glycosyltransferase</keyword>
<dbReference type="GO" id="GO:0006178">
    <property type="term" value="P:guanine salvage"/>
    <property type="evidence" value="ECO:0007669"/>
    <property type="project" value="TreeGrafter"/>
</dbReference>
<evidence type="ECO:0000256" key="6">
    <source>
        <dbReference type="ARBA" id="ARBA00011895"/>
    </source>
</evidence>
<dbReference type="PANTHER" id="PTHR43340:SF1">
    <property type="entry name" value="HYPOXANTHINE PHOSPHORIBOSYLTRANSFERASE"/>
    <property type="match status" value="1"/>
</dbReference>
<evidence type="ECO:0000256" key="4">
    <source>
        <dbReference type="ARBA" id="ARBA00004669"/>
    </source>
</evidence>
<comment type="function">
    <text evidence="2">Purine salvage pathway enzyme which catalyzes the transfer of the ribosyl-5-phosphate group from 5-phospho-alpha-D-ribose 1-diphosphate (PRPP) to the N9 position of hypoxanthine to yield IMP (inosine 5'-monophosphate). To a lesser extent, can also act on guanine leading to GMP, but shows a highly less efficient activity with xanthine.</text>
</comment>
<proteinExistence type="inferred from homology"/>
<dbReference type="GO" id="GO:0032263">
    <property type="term" value="P:GMP salvage"/>
    <property type="evidence" value="ECO:0007669"/>
    <property type="project" value="TreeGrafter"/>
</dbReference>
<dbReference type="EC" id="2.4.2.8" evidence="6 17"/>
<keyword evidence="8 17" id="KW-0963">Cytoplasm</keyword>
<comment type="cofactor">
    <cofactor evidence="1 17">
        <name>Mg(2+)</name>
        <dbReference type="ChEBI" id="CHEBI:18420"/>
    </cofactor>
</comment>
<dbReference type="CDD" id="cd06223">
    <property type="entry name" value="PRTases_typeI"/>
    <property type="match status" value="1"/>
</dbReference>
<evidence type="ECO:0000313" key="20">
    <source>
        <dbReference type="Proteomes" id="UP000256856"/>
    </source>
</evidence>
<evidence type="ECO:0000256" key="10">
    <source>
        <dbReference type="ARBA" id="ARBA00022679"/>
    </source>
</evidence>
<gene>
    <name evidence="19" type="ORF">C9I82_309</name>
</gene>
<comment type="pathway">
    <text evidence="4 17">Purine metabolism; IMP biosynthesis via salvage pathway; IMP from hypoxanthine: step 1/1.</text>
</comment>
<dbReference type="GO" id="GO:0032264">
    <property type="term" value="P:IMP salvage"/>
    <property type="evidence" value="ECO:0007669"/>
    <property type="project" value="UniProtKB-UniPathway"/>
</dbReference>
<evidence type="ECO:0000256" key="15">
    <source>
        <dbReference type="ARBA" id="ARBA00048811"/>
    </source>
</evidence>
<dbReference type="GO" id="GO:0000287">
    <property type="term" value="F:magnesium ion binding"/>
    <property type="evidence" value="ECO:0007669"/>
    <property type="project" value="TreeGrafter"/>
</dbReference>
<evidence type="ECO:0000256" key="11">
    <source>
        <dbReference type="ARBA" id="ARBA00022723"/>
    </source>
</evidence>
<dbReference type="GO" id="GO:0052657">
    <property type="term" value="F:guanine phosphoribosyltransferase activity"/>
    <property type="evidence" value="ECO:0007669"/>
    <property type="project" value="RHEA"/>
</dbReference>
<comment type="catalytic activity">
    <reaction evidence="16">
        <text>IMP + diphosphate = hypoxanthine + 5-phospho-alpha-D-ribose 1-diphosphate</text>
        <dbReference type="Rhea" id="RHEA:17973"/>
        <dbReference type="ChEBI" id="CHEBI:17368"/>
        <dbReference type="ChEBI" id="CHEBI:33019"/>
        <dbReference type="ChEBI" id="CHEBI:58017"/>
        <dbReference type="ChEBI" id="CHEBI:58053"/>
        <dbReference type="EC" id="2.4.2.8"/>
    </reaction>
    <physiologicalReaction direction="right-to-left" evidence="16">
        <dbReference type="Rhea" id="RHEA:17975"/>
    </physiologicalReaction>
</comment>
<protein>
    <recommendedName>
        <fullName evidence="7 17">Hypoxanthine phosphoribosyltransferase</fullName>
        <ecNumber evidence="6 17">2.4.2.8</ecNumber>
    </recommendedName>
</protein>
<dbReference type="Proteomes" id="UP000256856">
    <property type="component" value="Chromosome"/>
</dbReference>
<comment type="catalytic activity">
    <reaction evidence="15">
        <text>GMP + diphosphate = guanine + 5-phospho-alpha-D-ribose 1-diphosphate</text>
        <dbReference type="Rhea" id="RHEA:25424"/>
        <dbReference type="ChEBI" id="CHEBI:16235"/>
        <dbReference type="ChEBI" id="CHEBI:33019"/>
        <dbReference type="ChEBI" id="CHEBI:58017"/>
        <dbReference type="ChEBI" id="CHEBI:58115"/>
        <dbReference type="EC" id="2.4.2.8"/>
    </reaction>
    <physiologicalReaction direction="right-to-left" evidence="15">
        <dbReference type="Rhea" id="RHEA:25426"/>
    </physiologicalReaction>
</comment>
<evidence type="ECO:0000256" key="12">
    <source>
        <dbReference type="ARBA" id="ARBA00022726"/>
    </source>
</evidence>
<dbReference type="InterPro" id="IPR029057">
    <property type="entry name" value="PRTase-like"/>
</dbReference>
<dbReference type="PANTHER" id="PTHR43340">
    <property type="entry name" value="HYPOXANTHINE-GUANINE PHOSPHORIBOSYLTRANSFERASE"/>
    <property type="match status" value="1"/>
</dbReference>
<evidence type="ECO:0000256" key="2">
    <source>
        <dbReference type="ARBA" id="ARBA00003637"/>
    </source>
</evidence>
<evidence type="ECO:0000256" key="7">
    <source>
        <dbReference type="ARBA" id="ARBA00014105"/>
    </source>
</evidence>
<dbReference type="GO" id="GO:0046100">
    <property type="term" value="P:hypoxanthine metabolic process"/>
    <property type="evidence" value="ECO:0007669"/>
    <property type="project" value="TreeGrafter"/>
</dbReference>
<dbReference type="SUPFAM" id="SSF53271">
    <property type="entry name" value="PRTase-like"/>
    <property type="match status" value="1"/>
</dbReference>
<comment type="similarity">
    <text evidence="5 17">Belongs to the purine/pyrimidine phosphoribosyltransferase family.</text>
</comment>
<dbReference type="GO" id="GO:0006166">
    <property type="term" value="P:purine ribonucleoside salvage"/>
    <property type="evidence" value="ECO:0007669"/>
    <property type="project" value="UniProtKB-KW"/>
</dbReference>
<evidence type="ECO:0000256" key="3">
    <source>
        <dbReference type="ARBA" id="ARBA00004496"/>
    </source>
</evidence>
<keyword evidence="12 17" id="KW-0660">Purine salvage</keyword>
<sequence length="182" mass="21145">MLHYYSMKYYIEKLISSNDINSKVNYLGKRITQDYYNISKKFILIGLLRGSFIFVSDLCRVINIPHEVDFMTVSSYGSNMFSSRDVKIIKDLDGNIYDKDVLIIEDIIDSGYTISKVYEMLLLRKPNSLSICTLLDKPSCREVNIFIKYIGFTISNEFVIGYGIDYNQNYRHLSYIGKVVVN</sequence>
<dbReference type="NCBIfam" id="TIGR01203">
    <property type="entry name" value="HGPRTase"/>
    <property type="match status" value="1"/>
</dbReference>